<name>A0ABW1KPX4_9ACTN</name>
<dbReference type="EMBL" id="JBHSPR010000102">
    <property type="protein sequence ID" value="MFC6023700.1"/>
    <property type="molecule type" value="Genomic_DNA"/>
</dbReference>
<proteinExistence type="predicted"/>
<evidence type="ECO:0000313" key="3">
    <source>
        <dbReference type="Proteomes" id="UP001596203"/>
    </source>
</evidence>
<feature type="region of interest" description="Disordered" evidence="1">
    <location>
        <begin position="264"/>
        <end position="311"/>
    </location>
</feature>
<keyword evidence="3" id="KW-1185">Reference proteome</keyword>
<reference evidence="3" key="1">
    <citation type="journal article" date="2019" name="Int. J. Syst. Evol. Microbiol.">
        <title>The Global Catalogue of Microorganisms (GCM) 10K type strain sequencing project: providing services to taxonomists for standard genome sequencing and annotation.</title>
        <authorList>
            <consortium name="The Broad Institute Genomics Platform"/>
            <consortium name="The Broad Institute Genome Sequencing Center for Infectious Disease"/>
            <person name="Wu L."/>
            <person name="Ma J."/>
        </authorList>
    </citation>
    <scope>NUCLEOTIDE SEQUENCE [LARGE SCALE GENOMIC DNA]</scope>
    <source>
        <strain evidence="3">ZS-35-S2</strain>
    </source>
</reference>
<evidence type="ECO:0000313" key="2">
    <source>
        <dbReference type="EMBL" id="MFC6023700.1"/>
    </source>
</evidence>
<organism evidence="2 3">
    <name type="scientific">Plantactinospora solaniradicis</name>
    <dbReference type="NCBI Taxonomy" id="1723736"/>
    <lineage>
        <taxon>Bacteria</taxon>
        <taxon>Bacillati</taxon>
        <taxon>Actinomycetota</taxon>
        <taxon>Actinomycetes</taxon>
        <taxon>Micromonosporales</taxon>
        <taxon>Micromonosporaceae</taxon>
        <taxon>Plantactinospora</taxon>
    </lineage>
</organism>
<evidence type="ECO:0000256" key="1">
    <source>
        <dbReference type="SAM" id="MobiDB-lite"/>
    </source>
</evidence>
<comment type="caution">
    <text evidence="2">The sequence shown here is derived from an EMBL/GenBank/DDBJ whole genome shotgun (WGS) entry which is preliminary data.</text>
</comment>
<accession>A0ABW1KPX4</accession>
<sequence length="311" mass="34693">MVNPSRPPGRDDDATRALRVRRGVLYTAVWYYKQPDDGRYITIVGTYPHGDPLYYHHLRTILHRAEAGGSQIHYERGLTHVPGDDDRSTDDEAVVIRQLEEVEVSRMAHASALGWVNLREHLCAAETWCPHDQSALQFVRRAGPSWFLPRLDFAQRLLEWPDTSRRGPARYRRQVAATARKAASGAQPGCHPAQIQEAARDAVHVIAHANGHVALAWDVEVLPQIAARLARLPHDSRPVRDRVEWLRVGQLPSRAVEAALTLLPIGPRRPPTGTSASPHRSVPPSITARDARPEMAPQTVHPPHRGGPNRS</sequence>
<protein>
    <recommendedName>
        <fullName evidence="4">DUF1653 domain-containing protein</fullName>
    </recommendedName>
</protein>
<dbReference type="RefSeq" id="WP_377434354.1">
    <property type="nucleotide sequence ID" value="NZ_JBHSPR010000102.1"/>
</dbReference>
<evidence type="ECO:0008006" key="4">
    <source>
        <dbReference type="Google" id="ProtNLM"/>
    </source>
</evidence>
<gene>
    <name evidence="2" type="ORF">ACFP2T_47050</name>
</gene>
<dbReference type="Proteomes" id="UP001596203">
    <property type="component" value="Unassembled WGS sequence"/>
</dbReference>